<dbReference type="PANTHER" id="PTHR42792:SF2">
    <property type="entry name" value="FLAGELLIN"/>
    <property type="match status" value="1"/>
</dbReference>
<protein>
    <recommendedName>
        <fullName evidence="3">Flagellin</fullName>
    </recommendedName>
</protein>
<name>A0A2Z3H2L3_9BACT</name>
<dbReference type="SUPFAM" id="SSF64518">
    <property type="entry name" value="Phase 1 flagellin"/>
    <property type="match status" value="1"/>
</dbReference>
<accession>A0A2Z3H2L3</accession>
<dbReference type="KEGG" id="gog:C1280_10330"/>
<evidence type="ECO:0000313" key="6">
    <source>
        <dbReference type="EMBL" id="AWM37365.1"/>
    </source>
</evidence>
<dbReference type="AlphaFoldDB" id="A0A2Z3H2L3"/>
<dbReference type="PRINTS" id="PR00207">
    <property type="entry name" value="FLAGELLIN"/>
</dbReference>
<dbReference type="Proteomes" id="UP000245802">
    <property type="component" value="Chromosome"/>
</dbReference>
<comment type="similarity">
    <text evidence="1 3">Belongs to the bacterial flagellin family.</text>
</comment>
<evidence type="ECO:0000256" key="3">
    <source>
        <dbReference type="RuleBase" id="RU362073"/>
    </source>
</evidence>
<dbReference type="Gene3D" id="6.10.10.10">
    <property type="entry name" value="Flagellar export chaperone, C-terminal domain"/>
    <property type="match status" value="1"/>
</dbReference>
<dbReference type="InterPro" id="IPR042187">
    <property type="entry name" value="Flagellin_C_sub2"/>
</dbReference>
<dbReference type="InterPro" id="IPR001492">
    <property type="entry name" value="Flagellin"/>
</dbReference>
<keyword evidence="2 3" id="KW-0975">Bacterial flagellum</keyword>
<evidence type="ECO:0000256" key="1">
    <source>
        <dbReference type="ARBA" id="ARBA00005709"/>
    </source>
</evidence>
<dbReference type="Gene3D" id="1.20.1330.10">
    <property type="entry name" value="f41 fragment of flagellin, N-terminal domain"/>
    <property type="match status" value="2"/>
</dbReference>
<dbReference type="EMBL" id="CP025958">
    <property type="protein sequence ID" value="AWM37365.1"/>
    <property type="molecule type" value="Genomic_DNA"/>
</dbReference>
<organism evidence="6 7">
    <name type="scientific">Gemmata obscuriglobus</name>
    <dbReference type="NCBI Taxonomy" id="114"/>
    <lineage>
        <taxon>Bacteria</taxon>
        <taxon>Pseudomonadati</taxon>
        <taxon>Planctomycetota</taxon>
        <taxon>Planctomycetia</taxon>
        <taxon>Gemmatales</taxon>
        <taxon>Gemmataceae</taxon>
        <taxon>Gemmata</taxon>
    </lineage>
</organism>
<comment type="subcellular location">
    <subcellularLocation>
        <location evidence="3">Secreted</location>
    </subcellularLocation>
    <subcellularLocation>
        <location evidence="3">Bacterial flagellum</location>
    </subcellularLocation>
</comment>
<dbReference type="OrthoDB" id="9796789at2"/>
<dbReference type="InterPro" id="IPR046358">
    <property type="entry name" value="Flagellin_C"/>
</dbReference>
<reference evidence="6 7" key="1">
    <citation type="submission" date="2018-01" db="EMBL/GenBank/DDBJ databases">
        <title>G. obscuriglobus.</title>
        <authorList>
            <person name="Franke J."/>
            <person name="Blomberg W."/>
            <person name="Selmecki A."/>
        </authorList>
    </citation>
    <scope>NUCLEOTIDE SEQUENCE [LARGE SCALE GENOMIC DNA]</scope>
    <source>
        <strain evidence="6 7">DSM 5831</strain>
    </source>
</reference>
<feature type="domain" description="Flagellin N-terminal" evidence="4">
    <location>
        <begin position="7"/>
        <end position="142"/>
    </location>
</feature>
<dbReference type="Gene3D" id="3.30.70.2120">
    <property type="match status" value="1"/>
</dbReference>
<evidence type="ECO:0000256" key="2">
    <source>
        <dbReference type="ARBA" id="ARBA00023143"/>
    </source>
</evidence>
<dbReference type="InterPro" id="IPR001029">
    <property type="entry name" value="Flagellin_N"/>
</dbReference>
<comment type="function">
    <text evidence="3">Flagellin is the subunit protein which polymerizes to form the filaments of bacterial flagella.</text>
</comment>
<dbReference type="GO" id="GO:0005198">
    <property type="term" value="F:structural molecule activity"/>
    <property type="evidence" value="ECO:0007669"/>
    <property type="project" value="UniProtKB-UniRule"/>
</dbReference>
<dbReference type="GO" id="GO:0005576">
    <property type="term" value="C:extracellular region"/>
    <property type="evidence" value="ECO:0007669"/>
    <property type="project" value="UniProtKB-SubCell"/>
</dbReference>
<keyword evidence="7" id="KW-1185">Reference proteome</keyword>
<dbReference type="Pfam" id="PF00669">
    <property type="entry name" value="Flagellin_N"/>
    <property type="match status" value="1"/>
</dbReference>
<dbReference type="PANTHER" id="PTHR42792">
    <property type="entry name" value="FLAGELLIN"/>
    <property type="match status" value="1"/>
</dbReference>
<evidence type="ECO:0000313" key="7">
    <source>
        <dbReference type="Proteomes" id="UP000245802"/>
    </source>
</evidence>
<dbReference type="GO" id="GO:0009288">
    <property type="term" value="C:bacterial-type flagellum"/>
    <property type="evidence" value="ECO:0007669"/>
    <property type="project" value="UniProtKB-SubCell"/>
</dbReference>
<keyword evidence="3" id="KW-0964">Secreted</keyword>
<evidence type="ECO:0000259" key="5">
    <source>
        <dbReference type="Pfam" id="PF00700"/>
    </source>
</evidence>
<dbReference type="RefSeq" id="WP_010050844.1">
    <property type="nucleotide sequence ID" value="NZ_CP025958.1"/>
</dbReference>
<gene>
    <name evidence="6" type="ORF">C1280_10330</name>
</gene>
<proteinExistence type="inferred from homology"/>
<feature type="domain" description="Flagellin C-terminal" evidence="5">
    <location>
        <begin position="525"/>
        <end position="611"/>
    </location>
</feature>
<sequence length="613" mass="61960">MALSVVNNGASLNAQANLSKTNSALSKSLERLSTGLKINRGADGPAGLVISEQQRAQIAGLQTAIANTNKAVSLVQTGEGALNEISSLLTKIRSLALDSANAGVNDATALAANQAEIANALGTITQIATTTQFGSKKLLDGSASLGASTAVANIGVAVDPTAVAGDYNINITQSARRANVVGSANFTAFTNGTLNGVVAAADVTAVTGGFTVDARDNVGAASAAGDDLQVTGNYTGVTNRTYTVEVLSGGDIGTNVVNLKVTDTSTNTFKNISIPTTYTSGDLITDPVLQGLQLKFTTGDTYTANDVYTFEAQGTGKLTLNGTDIALNGNNAGSLTDAIATINSYTGTTGVRASVDPTNSARIAFSSATYGTGGDFTIRTDTFTETKLGLNSAGNFDTTTVSTTGAAANGVTGGREATGTISNDGGITTSTLQIDGNVASGFGLAITLKDDPASTTFTSAAPTTGTITVADNGLVFQIGANAGQTSNLRFSDVRATALAQNLVGNQFSSLAAVDVTTASGAQDTLKAVDQAIADISALRGKLGAFQTNTLESNANNLQSTLENTTAAESVVRDTDFAEEIATFTRLQTQLQAGATVLGNANQTTQLVAQLLRG</sequence>
<evidence type="ECO:0000259" key="4">
    <source>
        <dbReference type="Pfam" id="PF00669"/>
    </source>
</evidence>
<dbReference type="Pfam" id="PF00700">
    <property type="entry name" value="Flagellin_C"/>
    <property type="match status" value="1"/>
</dbReference>